<proteinExistence type="predicted"/>
<name>A0ABD1XRS1_9MARC</name>
<evidence type="ECO:0000256" key="1">
    <source>
        <dbReference type="SAM" id="SignalP"/>
    </source>
</evidence>
<dbReference type="EMBL" id="JBHFFA010000007">
    <property type="protein sequence ID" value="KAL2611403.1"/>
    <property type="molecule type" value="Genomic_DNA"/>
</dbReference>
<accession>A0ABD1XRS1</accession>
<keyword evidence="3" id="KW-1185">Reference proteome</keyword>
<gene>
    <name evidence="2" type="ORF">R1flu_023095</name>
</gene>
<evidence type="ECO:0000313" key="2">
    <source>
        <dbReference type="EMBL" id="KAL2611403.1"/>
    </source>
</evidence>
<evidence type="ECO:0000313" key="3">
    <source>
        <dbReference type="Proteomes" id="UP001605036"/>
    </source>
</evidence>
<feature type="signal peptide" evidence="1">
    <location>
        <begin position="1"/>
        <end position="19"/>
    </location>
</feature>
<sequence length="69" mass="7954">MEKIIFSFVLLMLLLYLQAFMICSTAQLRDFLSIACGARKSYVDVQLGLKWDTDDNYVETGLIQQMDPE</sequence>
<comment type="caution">
    <text evidence="2">The sequence shown here is derived from an EMBL/GenBank/DDBJ whole genome shotgun (WGS) entry which is preliminary data.</text>
</comment>
<organism evidence="2 3">
    <name type="scientific">Riccia fluitans</name>
    <dbReference type="NCBI Taxonomy" id="41844"/>
    <lineage>
        <taxon>Eukaryota</taxon>
        <taxon>Viridiplantae</taxon>
        <taxon>Streptophyta</taxon>
        <taxon>Embryophyta</taxon>
        <taxon>Marchantiophyta</taxon>
        <taxon>Marchantiopsida</taxon>
        <taxon>Marchantiidae</taxon>
        <taxon>Marchantiales</taxon>
        <taxon>Ricciaceae</taxon>
        <taxon>Riccia</taxon>
    </lineage>
</organism>
<reference evidence="2 3" key="1">
    <citation type="submission" date="2024-09" db="EMBL/GenBank/DDBJ databases">
        <title>Chromosome-scale assembly of Riccia fluitans.</title>
        <authorList>
            <person name="Paukszto L."/>
            <person name="Sawicki J."/>
            <person name="Karawczyk K."/>
            <person name="Piernik-Szablinska J."/>
            <person name="Szczecinska M."/>
            <person name="Mazdziarz M."/>
        </authorList>
    </citation>
    <scope>NUCLEOTIDE SEQUENCE [LARGE SCALE GENOMIC DNA]</scope>
    <source>
        <strain evidence="2">Rf_01</strain>
        <tissue evidence="2">Aerial parts of the thallus</tissue>
    </source>
</reference>
<protein>
    <submittedName>
        <fullName evidence="2">Uncharacterized protein</fullName>
    </submittedName>
</protein>
<dbReference type="Proteomes" id="UP001605036">
    <property type="component" value="Unassembled WGS sequence"/>
</dbReference>
<feature type="chain" id="PRO_5044788731" evidence="1">
    <location>
        <begin position="20"/>
        <end position="69"/>
    </location>
</feature>
<keyword evidence="1" id="KW-0732">Signal</keyword>
<dbReference type="AlphaFoldDB" id="A0ABD1XRS1"/>